<comment type="subcellular location">
    <subcellularLocation>
        <location evidence="1">Endomembrane system</location>
        <topology evidence="1">Multi-pass membrane protein</topology>
    </subcellularLocation>
    <subcellularLocation>
        <location evidence="3">Endoplasmic reticulum membrane</location>
    </subcellularLocation>
    <subcellularLocation>
        <location evidence="2">Nucleus envelope</location>
    </subcellularLocation>
</comment>
<feature type="transmembrane region" description="Helical" evidence="10">
    <location>
        <begin position="12"/>
        <end position="31"/>
    </location>
</feature>
<evidence type="ECO:0000256" key="7">
    <source>
        <dbReference type="ARBA" id="ARBA00022989"/>
    </source>
</evidence>
<dbReference type="EMBL" id="LT594593">
    <property type="protein sequence ID" value="SCP05567.1"/>
    <property type="molecule type" value="Genomic_DNA"/>
</dbReference>
<evidence type="ECO:0000256" key="3">
    <source>
        <dbReference type="ARBA" id="ARBA00004586"/>
    </source>
</evidence>
<dbReference type="Proteomes" id="UP000242942">
    <property type="component" value="Chromosome 12"/>
</dbReference>
<evidence type="ECO:0000313" key="12">
    <source>
        <dbReference type="Proteomes" id="UP000242942"/>
    </source>
</evidence>
<feature type="transmembrane region" description="Helical" evidence="10">
    <location>
        <begin position="347"/>
        <end position="366"/>
    </location>
</feature>
<dbReference type="GO" id="GO:0006629">
    <property type="term" value="P:lipid metabolic process"/>
    <property type="evidence" value="ECO:0007669"/>
    <property type="project" value="TreeGrafter"/>
</dbReference>
<evidence type="ECO:0000313" key="11">
    <source>
        <dbReference type="EMBL" id="SCP05567.1"/>
    </source>
</evidence>
<gene>
    <name evidence="11" type="primary">PocGH01_12043300</name>
    <name evidence="11" type="ORF">POCGH01_12043300</name>
</gene>
<reference evidence="11 12" key="1">
    <citation type="submission" date="2016-06" db="EMBL/GenBank/DDBJ databases">
        <authorList>
            <consortium name="Pathogen Informatics"/>
        </authorList>
    </citation>
    <scope>NUCLEOTIDE SEQUENCE [LARGE SCALE GENOMIC DNA]</scope>
    <source>
        <strain evidence="11">PocGH01</strain>
    </source>
</reference>
<dbReference type="InterPro" id="IPR012430">
    <property type="entry name" value="TMEM43_fam"/>
</dbReference>
<sequence>MINHEEYCLPQKVLSISATALTIILLIFTIFNEYKYITYSKELRPIIKSAIPVSCIPLEENNGKIVHINCPLQDQEIFYAPPEFSSNIYSFRGVFFEIKVEMYQWVRDYGYLGLFARGRFEDHVVRTPYNFFFFYKSRKNPTYMPSVGSVGRKYANYAKAGSYRLPKNSLINFQKKKKLDLVDDGWFTESEIKPPYTIDHLNTNVYDNYLYTGDPLNPQVGDIRISFYGSASTHATVIGVQKSRLLNTMFGIDSVNIMKHNIILISEDNKIMINKTKDFIHRNYGNIKSLWLFRIITYLFLSGQIFSLLVNSSKNISWRLSVSFIVSAIALSLFPCIFWLFCDTAVFLFLLVFIFFLSITLLFLCNNEMDNGYTEMKNYMKRANTEPTNYTFLNIANRCTDIYEEYNNNEENKINTILDSSSDVSFYNPIHKSDGAKFESSPAGLYHHS</sequence>
<evidence type="ECO:0008006" key="13">
    <source>
        <dbReference type="Google" id="ProtNLM"/>
    </source>
</evidence>
<dbReference type="AlphaFoldDB" id="A0A1D3TKW3"/>
<dbReference type="GO" id="GO:0005789">
    <property type="term" value="C:endoplasmic reticulum membrane"/>
    <property type="evidence" value="ECO:0007669"/>
    <property type="project" value="UniProtKB-SubCell"/>
</dbReference>
<evidence type="ECO:0000256" key="2">
    <source>
        <dbReference type="ARBA" id="ARBA00004259"/>
    </source>
</evidence>
<evidence type="ECO:0000256" key="5">
    <source>
        <dbReference type="ARBA" id="ARBA00022692"/>
    </source>
</evidence>
<comment type="similarity">
    <text evidence="4">Belongs to the TMEM43 family.</text>
</comment>
<feature type="transmembrane region" description="Helical" evidence="10">
    <location>
        <begin position="322"/>
        <end position="341"/>
    </location>
</feature>
<dbReference type="GO" id="GO:0005637">
    <property type="term" value="C:nuclear inner membrane"/>
    <property type="evidence" value="ECO:0007669"/>
    <property type="project" value="TreeGrafter"/>
</dbReference>
<evidence type="ECO:0000256" key="4">
    <source>
        <dbReference type="ARBA" id="ARBA00006627"/>
    </source>
</evidence>
<dbReference type="Pfam" id="PF07787">
    <property type="entry name" value="TMEM43"/>
    <property type="match status" value="1"/>
</dbReference>
<protein>
    <recommendedName>
        <fullName evidence="13">Transmembrane protein 43</fullName>
    </recommendedName>
</protein>
<evidence type="ECO:0000256" key="10">
    <source>
        <dbReference type="SAM" id="Phobius"/>
    </source>
</evidence>
<evidence type="ECO:0000256" key="9">
    <source>
        <dbReference type="ARBA" id="ARBA00023242"/>
    </source>
</evidence>
<organism evidence="11 12">
    <name type="scientific">Plasmodium ovale</name>
    <name type="common">malaria parasite P. ovale</name>
    <dbReference type="NCBI Taxonomy" id="36330"/>
    <lineage>
        <taxon>Eukaryota</taxon>
        <taxon>Sar</taxon>
        <taxon>Alveolata</taxon>
        <taxon>Apicomplexa</taxon>
        <taxon>Aconoidasida</taxon>
        <taxon>Haemosporida</taxon>
        <taxon>Plasmodiidae</taxon>
        <taxon>Plasmodium</taxon>
        <taxon>Plasmodium (Plasmodium)</taxon>
    </lineage>
</organism>
<name>A0A1D3TKW3_PLAOA</name>
<keyword evidence="12" id="KW-1185">Reference proteome</keyword>
<dbReference type="VEuPathDB" id="PlasmoDB:POWCR01_120038800"/>
<keyword evidence="7 10" id="KW-1133">Transmembrane helix</keyword>
<keyword evidence="8 10" id="KW-0472">Membrane</keyword>
<keyword evidence="5 10" id="KW-0812">Transmembrane</keyword>
<evidence type="ECO:0000256" key="1">
    <source>
        <dbReference type="ARBA" id="ARBA00004127"/>
    </source>
</evidence>
<dbReference type="GO" id="GO:0071763">
    <property type="term" value="P:nuclear membrane organization"/>
    <property type="evidence" value="ECO:0007669"/>
    <property type="project" value="TreeGrafter"/>
</dbReference>
<evidence type="ECO:0000256" key="8">
    <source>
        <dbReference type="ARBA" id="ARBA00023136"/>
    </source>
</evidence>
<keyword evidence="9" id="KW-0539">Nucleus</keyword>
<evidence type="ECO:0000256" key="6">
    <source>
        <dbReference type="ARBA" id="ARBA00022824"/>
    </source>
</evidence>
<dbReference type="PANTHER" id="PTHR13416">
    <property type="match status" value="1"/>
</dbReference>
<dbReference type="VEuPathDB" id="PlasmoDB:PocGH01_12043300"/>
<keyword evidence="6" id="KW-0256">Endoplasmic reticulum</keyword>
<dbReference type="PANTHER" id="PTHR13416:SF2">
    <property type="entry name" value="TRANSMEMBRANE PROTEIN 43"/>
    <property type="match status" value="1"/>
</dbReference>
<dbReference type="OrthoDB" id="410725at2759"/>
<proteinExistence type="inferred from homology"/>
<feature type="transmembrane region" description="Helical" evidence="10">
    <location>
        <begin position="291"/>
        <end position="310"/>
    </location>
</feature>
<accession>A0A1D3TKW3</accession>